<feature type="region of interest" description="Disordered" evidence="1">
    <location>
        <begin position="150"/>
        <end position="174"/>
    </location>
</feature>
<accession>A0A6P9DYU4</accession>
<evidence type="ECO:0000313" key="4">
    <source>
        <dbReference type="Proteomes" id="UP000235220"/>
    </source>
</evidence>
<dbReference type="OrthoDB" id="1938625at2759"/>
<dbReference type="KEGG" id="jre:118344245"/>
<dbReference type="SUPFAM" id="SSF56219">
    <property type="entry name" value="DNase I-like"/>
    <property type="match status" value="1"/>
</dbReference>
<dbReference type="Pfam" id="PF13966">
    <property type="entry name" value="zf-RVT"/>
    <property type="match status" value="1"/>
</dbReference>
<feature type="domain" description="Reverse transcriptase zinc-binding" evidence="3">
    <location>
        <begin position="1292"/>
        <end position="1377"/>
    </location>
</feature>
<dbReference type="Pfam" id="PF14223">
    <property type="entry name" value="Retrotran_gag_2"/>
    <property type="match status" value="1"/>
</dbReference>
<protein>
    <submittedName>
        <fullName evidence="5">Uncharacterized protein LOC118344245</fullName>
    </submittedName>
</protein>
<organism evidence="4 5">
    <name type="scientific">Juglans regia</name>
    <name type="common">English walnut</name>
    <dbReference type="NCBI Taxonomy" id="51240"/>
    <lineage>
        <taxon>Eukaryota</taxon>
        <taxon>Viridiplantae</taxon>
        <taxon>Streptophyta</taxon>
        <taxon>Embryophyta</taxon>
        <taxon>Tracheophyta</taxon>
        <taxon>Spermatophyta</taxon>
        <taxon>Magnoliopsida</taxon>
        <taxon>eudicotyledons</taxon>
        <taxon>Gunneridae</taxon>
        <taxon>Pentapetalae</taxon>
        <taxon>rosids</taxon>
        <taxon>fabids</taxon>
        <taxon>Fagales</taxon>
        <taxon>Juglandaceae</taxon>
        <taxon>Juglans</taxon>
    </lineage>
</organism>
<dbReference type="Proteomes" id="UP000235220">
    <property type="component" value="Chromosome 13"/>
</dbReference>
<evidence type="ECO:0000256" key="1">
    <source>
        <dbReference type="SAM" id="MobiDB-lite"/>
    </source>
</evidence>
<dbReference type="InParanoid" id="A0A6P9DYU4"/>
<evidence type="ECO:0000259" key="3">
    <source>
        <dbReference type="Pfam" id="PF13966"/>
    </source>
</evidence>
<reference evidence="5" key="1">
    <citation type="submission" date="2025-08" db="UniProtKB">
        <authorList>
            <consortium name="RefSeq"/>
        </authorList>
    </citation>
    <scope>IDENTIFICATION</scope>
    <source>
        <tissue evidence="5">Leaves</tissue>
    </source>
</reference>
<dbReference type="Gene3D" id="3.60.10.10">
    <property type="entry name" value="Endonuclease/exonuclease/phosphatase"/>
    <property type="match status" value="1"/>
</dbReference>
<dbReference type="InterPro" id="IPR026960">
    <property type="entry name" value="RVT-Znf"/>
</dbReference>
<dbReference type="CDD" id="cd01650">
    <property type="entry name" value="RT_nLTR_like"/>
    <property type="match status" value="1"/>
</dbReference>
<feature type="compositionally biased region" description="Low complexity" evidence="1">
    <location>
        <begin position="212"/>
        <end position="230"/>
    </location>
</feature>
<dbReference type="GeneID" id="118344245"/>
<evidence type="ECO:0000313" key="5">
    <source>
        <dbReference type="RefSeq" id="XP_035540281.1"/>
    </source>
</evidence>
<dbReference type="RefSeq" id="XP_035540281.1">
    <property type="nucleotide sequence ID" value="XM_035684388.1"/>
</dbReference>
<name>A0A6P9DYU4_JUGRE</name>
<sequence>MRAFLKSVDERVWVSMTKGWREPVAIIEGVQTPKSVDYYSRDEINKCGWNNKGIKDVKNSKLQMLTTSFEELKMKDDETFDAFYAKLNDVVNSSFNLGDKIPDNRIVRKVLKSLPERFRPKVTAIEGRKDLDNMKIEELKNRSIALNTIDESSGESSDELAMSDKEMSSKKYTRATKDNVQSDIQCHECHGFGYVRLECANYKKGKGKANGDSLSDNSSETSDSSKSSSPKKNLNYMAFTYSVGGRALHFSSSFALTILVKTIFGSHQRVHSQQMGTNETASHFSNAEDFTEDEEPSLVPVWIMLPGLPLNLYQESFLRNIVAPIGIFLRRDNATRCATRTDGARVFVLMNIDHELIHSIWIGTPRHPTSIFQEVEYETLPAFCSVCKVPKDKEDDAKITTDHLGKTSESPVLALEDVEIELPVFDGGKDVGKSKLVSESVIEEMEAPEQRKDPLICGEASGTLPAEELVYLPITTHNLSAVVGGQLEPRRVELIETLPVVEVAMQKDDAVVGGQLEPRRVELIETSSIAEDAVQLESRIEVVPSGNIPVAEGEVQLVPTDLQMESKSEDEEPFRDDSHLSYWKTFLEFDECLSNANQEGNLWCFWKSGLKVDVMGVSDQQLTLLINSSLLISSVYAKCRFLDRRPLWSNLLGVNNLQFPHVIIGDFNVICNDNERIGGNPRMLIAMEDFRSFINDGRFVEVPFSGNGFSWCNGRLGMARSWARLDRALCNSKFKDLYPSGRIQYLPRRTSDHSPMVLGHLVSSARYGHTSFKFQYMWTNHEDFWRCVSSSWQVEVNGTGLWKLAAKLKRLKLVLKSWNKEVFGWTGKHIKELEAKVEEGELSLQECYLEDVEADILANKVELDVWLKREESRIAQQVKQKWVSQGEVLTAFFKALQNNKHNMVVEMKLSDGRVFNSPEDIHEAACVYFEDFLKAKATSSLPDLVGLISEEVSEEENQFFGSIPSVGEVKDAIFSIPVDSSLGPDGFGSGFFQHCWSLVYQDLLEAVSDFFGGAALPRFYSASYIVLIPKVQNPTSFGNFRPISLCSVELIHDINKPIRRGNIMMKIDFAKAYDTIDWGFLSHILKAFGFSPKGGRGLCQGDPLSPYLFILVKEVLSRLLKKKFELDRIKSFSHPRHGPVISHLLYADDMVIFANGGRSSVLEIVEVLRIYAEWSGQQHPLELNPSRGTRFWKAIVKEIPVVLSRSKWKIREGNVLFWRDSWLNSGPLMEQYQMVGDPELKVKDCMINNNWDMEQLEQLVGPKKMEDIVNEVSSRRTGKDQLIWLENSDGSFTTMTAWSFVRIRNPNCQWPDWIWNSALPKKFSVLMWKALNSCLAVDDRLRRIGVPLVSKCECCRDGAIEDINHVLYSGNIAKAIWKFSSNTLGIPFVPNWSWRATVEA</sequence>
<keyword evidence="4" id="KW-1185">Reference proteome</keyword>
<dbReference type="Pfam" id="PF00078">
    <property type="entry name" value="RVT_1"/>
    <property type="match status" value="1"/>
</dbReference>
<dbReference type="InterPro" id="IPR036691">
    <property type="entry name" value="Endo/exonu/phosph_ase_sf"/>
</dbReference>
<dbReference type="InterPro" id="IPR000477">
    <property type="entry name" value="RT_dom"/>
</dbReference>
<feature type="region of interest" description="Disordered" evidence="1">
    <location>
        <begin position="206"/>
        <end position="230"/>
    </location>
</feature>
<evidence type="ECO:0000259" key="2">
    <source>
        <dbReference type="Pfam" id="PF00078"/>
    </source>
</evidence>
<gene>
    <name evidence="5" type="primary">LOC118344245</name>
</gene>
<dbReference type="PANTHER" id="PTHR33710:SF13">
    <property type="entry name" value="ENDONUCLEASE_EXONUCLEASE_PHOSPHATASE FAMILY PROTEIN"/>
    <property type="match status" value="1"/>
</dbReference>
<feature type="domain" description="Reverse transcriptase" evidence="2">
    <location>
        <begin position="1039"/>
        <end position="1176"/>
    </location>
</feature>
<proteinExistence type="predicted"/>
<dbReference type="PANTHER" id="PTHR33710">
    <property type="entry name" value="BNAC02G09200D PROTEIN"/>
    <property type="match status" value="1"/>
</dbReference>